<dbReference type="OrthoDB" id="5416147at2"/>
<dbReference type="RefSeq" id="WP_109792110.1">
    <property type="nucleotide sequence ID" value="NZ_PHIG01000018.1"/>
</dbReference>
<organism evidence="3 5">
    <name type="scientific">Minwuia thermotolerans</name>
    <dbReference type="NCBI Taxonomy" id="2056226"/>
    <lineage>
        <taxon>Bacteria</taxon>
        <taxon>Pseudomonadati</taxon>
        <taxon>Pseudomonadota</taxon>
        <taxon>Alphaproteobacteria</taxon>
        <taxon>Minwuiales</taxon>
        <taxon>Minwuiaceae</taxon>
        <taxon>Minwuia</taxon>
    </lineage>
</organism>
<name>A0A2M9G444_9PROT</name>
<dbReference type="Proteomes" id="UP000229498">
    <property type="component" value="Unassembled WGS sequence"/>
</dbReference>
<dbReference type="EMBL" id="PHIG01000025">
    <property type="protein sequence ID" value="PJK30468.1"/>
    <property type="molecule type" value="Genomic_DNA"/>
</dbReference>
<feature type="domain" description="Serine aminopeptidase S33" evidence="1">
    <location>
        <begin position="75"/>
        <end position="279"/>
    </location>
</feature>
<dbReference type="EMBL" id="PHIG01000033">
    <property type="protein sequence ID" value="PJK29347.1"/>
    <property type="molecule type" value="Genomic_DNA"/>
</dbReference>
<dbReference type="AlphaFoldDB" id="A0A2M9G444"/>
<comment type="caution">
    <text evidence="3">The sequence shown here is derived from an EMBL/GenBank/DDBJ whole genome shotgun (WGS) entry which is preliminary data.</text>
</comment>
<evidence type="ECO:0000313" key="3">
    <source>
        <dbReference type="EMBL" id="PJK30468.1"/>
    </source>
</evidence>
<sequence>MKPLLYVLLAIVLLLALAFLLGARERVRTAIGFRPADLGADPAAALAASEARFRDIRAGQAREIVWRDPAAPARTEWAVVYVHGFSASKAEIRPVPDRIAAALGANLFYTRLAGHGRTGAAMAEAEAGDWLDDVAEALEVGRRIGEKVIVIATSTGATAVTHHAVTGDHMAGVRALIFVSPNFGVRSKAAAALTLPWARRLLPLAFGRERDTGAENDEVERHWQTRYPTVALLPMAALVKHVAAEDHGRAGTPLLVFHSPDDKVVDPAATRRVFDRWGGPKRWIDVPGAAGPSHHVIAGDIMSPATTEEVVDAALDWLDATAGAR</sequence>
<keyword evidence="3" id="KW-0378">Hydrolase</keyword>
<evidence type="ECO:0000259" key="1">
    <source>
        <dbReference type="Pfam" id="PF12146"/>
    </source>
</evidence>
<evidence type="ECO:0000313" key="5">
    <source>
        <dbReference type="Proteomes" id="UP000229498"/>
    </source>
</evidence>
<dbReference type="GO" id="GO:0016787">
    <property type="term" value="F:hydrolase activity"/>
    <property type="evidence" value="ECO:0007669"/>
    <property type="project" value="UniProtKB-KW"/>
</dbReference>
<dbReference type="InterPro" id="IPR029058">
    <property type="entry name" value="AB_hydrolase_fold"/>
</dbReference>
<proteinExistence type="predicted"/>
<protein>
    <submittedName>
        <fullName evidence="3">Alpha/beta hydrolase</fullName>
    </submittedName>
</protein>
<dbReference type="Gene3D" id="3.40.50.1820">
    <property type="entry name" value="alpha/beta hydrolase"/>
    <property type="match status" value="1"/>
</dbReference>
<keyword evidence="5" id="KW-1185">Reference proteome</keyword>
<dbReference type="EMBL" id="PHIG01000018">
    <property type="protein sequence ID" value="PJK30691.1"/>
    <property type="molecule type" value="Genomic_DNA"/>
</dbReference>
<reference evidence="3 5" key="1">
    <citation type="submission" date="2017-11" db="EMBL/GenBank/DDBJ databases">
        <title>Draft genome sequence of Rhizobiales bacterium SY3-13.</title>
        <authorList>
            <person name="Sun C."/>
        </authorList>
    </citation>
    <scope>NUCLEOTIDE SEQUENCE [LARGE SCALE GENOMIC DNA]</scope>
    <source>
        <strain evidence="3 5">SY3-13</strain>
    </source>
</reference>
<accession>A0A2M9G444</accession>
<dbReference type="Pfam" id="PF12146">
    <property type="entry name" value="Hydrolase_4"/>
    <property type="match status" value="1"/>
</dbReference>
<evidence type="ECO:0000313" key="2">
    <source>
        <dbReference type="EMBL" id="PJK29347.1"/>
    </source>
</evidence>
<dbReference type="SUPFAM" id="SSF53474">
    <property type="entry name" value="alpha/beta-Hydrolases"/>
    <property type="match status" value="1"/>
</dbReference>
<evidence type="ECO:0000313" key="4">
    <source>
        <dbReference type="EMBL" id="PJK30691.1"/>
    </source>
</evidence>
<dbReference type="InterPro" id="IPR022742">
    <property type="entry name" value="Hydrolase_4"/>
</dbReference>
<gene>
    <name evidence="4" type="ORF">CVT23_04800</name>
    <name evidence="3" type="ORF">CVT23_05850</name>
    <name evidence="2" type="ORF">CVT23_12145</name>
</gene>